<dbReference type="EMBL" id="JAQFWQ010000004">
    <property type="protein sequence ID" value="MDA2809448.1"/>
    <property type="molecule type" value="Genomic_DNA"/>
</dbReference>
<accession>A0ABT4TXP0</accession>
<keyword evidence="2" id="KW-0812">Transmembrane</keyword>
<evidence type="ECO:0000313" key="4">
    <source>
        <dbReference type="Proteomes" id="UP001527866"/>
    </source>
</evidence>
<evidence type="ECO:0000256" key="1">
    <source>
        <dbReference type="SAM" id="MobiDB-lite"/>
    </source>
</evidence>
<keyword evidence="4" id="KW-1185">Reference proteome</keyword>
<organism evidence="3 4">
    <name type="scientific">Nocardiopsis endophytica</name>
    <dbReference type="NCBI Taxonomy" id="3018445"/>
    <lineage>
        <taxon>Bacteria</taxon>
        <taxon>Bacillati</taxon>
        <taxon>Actinomycetota</taxon>
        <taxon>Actinomycetes</taxon>
        <taxon>Streptosporangiales</taxon>
        <taxon>Nocardiopsidaceae</taxon>
        <taxon>Nocardiopsis</taxon>
    </lineage>
</organism>
<keyword evidence="2" id="KW-1133">Transmembrane helix</keyword>
<reference evidence="3 4" key="1">
    <citation type="submission" date="2023-01" db="EMBL/GenBank/DDBJ databases">
        <title>Draft genome sequence of Nocardiopsis sp. RSe5-2 isolated from halophytes.</title>
        <authorList>
            <person name="Duangmal K."/>
            <person name="Chantavorakit T."/>
        </authorList>
    </citation>
    <scope>NUCLEOTIDE SEQUENCE [LARGE SCALE GENOMIC DNA]</scope>
    <source>
        <strain evidence="3 4">RSe5-2</strain>
    </source>
</reference>
<gene>
    <name evidence="3" type="ORF">O4J56_02250</name>
</gene>
<evidence type="ECO:0000313" key="3">
    <source>
        <dbReference type="EMBL" id="MDA2809448.1"/>
    </source>
</evidence>
<protein>
    <recommendedName>
        <fullName evidence="5">DUF3558 domain-containing protein</fullName>
    </recommendedName>
</protein>
<evidence type="ECO:0000256" key="2">
    <source>
        <dbReference type="SAM" id="Phobius"/>
    </source>
</evidence>
<feature type="region of interest" description="Disordered" evidence="1">
    <location>
        <begin position="51"/>
        <end position="76"/>
    </location>
</feature>
<proteinExistence type="predicted"/>
<dbReference type="RefSeq" id="WP_270683357.1">
    <property type="nucleotide sequence ID" value="NZ_JAQFWQ010000004.1"/>
</dbReference>
<name>A0ABT4TXP0_9ACTN</name>
<comment type="caution">
    <text evidence="3">The sequence shown here is derived from an EMBL/GenBank/DDBJ whole genome shotgun (WGS) entry which is preliminary data.</text>
</comment>
<sequence length="255" mass="27210">MAEKATASRAAKKGLHGWKAFLVVFVSGTLAAFLVMGVIVGTLRLFVSTVTGGGEEEPPSAGGGAVTQQTGEPMPSMPPGKLDICSRTLPSISAVGLERLDGDEDFHDDAFDGGGSERIVRDECEWKLTPEYASTDRWDLTFSYEAILASGNGESREERADALYNDWRSGASAEVGEVLEEGDEDISDSAYVVYGEGEGDSTAFVLVGRVRSAVYQMSLKAPTGGEGEVPRGAFENETEKLVERLDVAFGLRIPE</sequence>
<feature type="transmembrane region" description="Helical" evidence="2">
    <location>
        <begin position="21"/>
        <end position="47"/>
    </location>
</feature>
<evidence type="ECO:0008006" key="5">
    <source>
        <dbReference type="Google" id="ProtNLM"/>
    </source>
</evidence>
<dbReference type="Proteomes" id="UP001527866">
    <property type="component" value="Unassembled WGS sequence"/>
</dbReference>
<keyword evidence="2" id="KW-0472">Membrane</keyword>